<feature type="compositionally biased region" description="Polar residues" evidence="3">
    <location>
        <begin position="127"/>
        <end position="136"/>
    </location>
</feature>
<feature type="compositionally biased region" description="Basic and acidic residues" evidence="3">
    <location>
        <begin position="377"/>
        <end position="386"/>
    </location>
</feature>
<comment type="subcellular location">
    <subcellularLocation>
        <location evidence="1">Nucleus</location>
    </subcellularLocation>
</comment>
<dbReference type="PANTHER" id="PTHR12900">
    <property type="entry name" value="MITOTIC AND DNA DAMAGE CHECKPOINT PROTEIN HUS1"/>
    <property type="match status" value="1"/>
</dbReference>
<evidence type="ECO:0000256" key="2">
    <source>
        <dbReference type="ARBA" id="ARBA00023242"/>
    </source>
</evidence>
<dbReference type="GO" id="GO:0031573">
    <property type="term" value="P:mitotic intra-S DNA damage checkpoint signaling"/>
    <property type="evidence" value="ECO:0007669"/>
    <property type="project" value="TreeGrafter"/>
</dbReference>
<dbReference type="InterPro" id="IPR007150">
    <property type="entry name" value="HUS1/Mec3"/>
</dbReference>
<dbReference type="Proteomes" id="UP000262825">
    <property type="component" value="Unassembled WGS sequence"/>
</dbReference>
<dbReference type="EMBL" id="UFAJ01000932">
    <property type="protein sequence ID" value="SSD61846.1"/>
    <property type="molecule type" value="Genomic_DNA"/>
</dbReference>
<proteinExistence type="predicted"/>
<evidence type="ECO:0000313" key="5">
    <source>
        <dbReference type="Proteomes" id="UP000262825"/>
    </source>
</evidence>
<evidence type="ECO:0008006" key="6">
    <source>
        <dbReference type="Google" id="ProtNLM"/>
    </source>
</evidence>
<dbReference type="VEuPathDB" id="FungiDB:SCODWIG_03607"/>
<dbReference type="GO" id="GO:0000724">
    <property type="term" value="P:double-strand break repair via homologous recombination"/>
    <property type="evidence" value="ECO:0007669"/>
    <property type="project" value="TreeGrafter"/>
</dbReference>
<organism evidence="4 5">
    <name type="scientific">Saccharomycodes ludwigii</name>
    <dbReference type="NCBI Taxonomy" id="36035"/>
    <lineage>
        <taxon>Eukaryota</taxon>
        <taxon>Fungi</taxon>
        <taxon>Dikarya</taxon>
        <taxon>Ascomycota</taxon>
        <taxon>Saccharomycotina</taxon>
        <taxon>Saccharomycetes</taxon>
        <taxon>Saccharomycodales</taxon>
        <taxon>Saccharomycodaceae</taxon>
        <taxon>Saccharomycodes</taxon>
    </lineage>
</organism>
<dbReference type="Gene3D" id="3.70.10.10">
    <property type="match status" value="1"/>
</dbReference>
<reference evidence="5" key="1">
    <citation type="submission" date="2018-06" db="EMBL/GenBank/DDBJ databases">
        <authorList>
            <person name="Guldener U."/>
        </authorList>
    </citation>
    <scope>NUCLEOTIDE SEQUENCE [LARGE SCALE GENOMIC DNA]</scope>
    <source>
        <strain evidence="5">UTAD17</strain>
    </source>
</reference>
<dbReference type="GO" id="GO:0030896">
    <property type="term" value="C:checkpoint clamp complex"/>
    <property type="evidence" value="ECO:0007669"/>
    <property type="project" value="InterPro"/>
</dbReference>
<dbReference type="GO" id="GO:0033314">
    <property type="term" value="P:mitotic DNA replication checkpoint signaling"/>
    <property type="evidence" value="ECO:0007669"/>
    <property type="project" value="TreeGrafter"/>
</dbReference>
<dbReference type="GO" id="GO:0035861">
    <property type="term" value="C:site of double-strand break"/>
    <property type="evidence" value="ECO:0007669"/>
    <property type="project" value="TreeGrafter"/>
</dbReference>
<feature type="compositionally biased region" description="Polar residues" evidence="3">
    <location>
        <begin position="107"/>
        <end position="118"/>
    </location>
</feature>
<keyword evidence="5" id="KW-1185">Reference proteome</keyword>
<dbReference type="GO" id="GO:0000723">
    <property type="term" value="P:telomere maintenance"/>
    <property type="evidence" value="ECO:0007669"/>
    <property type="project" value="TreeGrafter"/>
</dbReference>
<name>A0A376BB36_9ASCO</name>
<sequence length="467" mass="53982">MRLKLSVNSLDTSREFQVFYKSLYNASLIRKNIILKFTKQLLYVISIPDNSTTSINEPELWIRIVTELLFQDFIIESVRDNNIVFEISLEPLLQALRKYDSVIKQGNHSPTHGLNSDGNIEEDPVLTSINHNNTSAKMKKKPPYGNLEIRLIRPPAEWHIPKGSSTSIMGAINISFHEYLNINNENLINSGNSNNNDVKNDNLEFSEYTSYGGKVIDHSFKIPIRLLTKTQDDKIRQPKINKDNQIVLSLPSFQSEFGRAFSNFMKRPERFKSLQNVQICSRNKGAEFKCIVDELDWFLEISWNGLLETLNYEELDQDSCNTESYGNNNIKDNDEPEENLTEHLKEVSKNVNNSYYNEHIDDQEGNDSIHETEAELVLDKDSHEKQNGGNHTKRDKKDKKMNDHSVIIKSRDWKLCNKIYENLGEDDILCVSHDQYCLLHCAVNADNDDDLTFAEISYYIHRSKHIS</sequence>
<feature type="region of interest" description="Disordered" evidence="3">
    <location>
        <begin position="107"/>
        <end position="141"/>
    </location>
</feature>
<dbReference type="PANTHER" id="PTHR12900:SF0">
    <property type="entry name" value="CHECKPOINT PROTEIN"/>
    <property type="match status" value="1"/>
</dbReference>
<gene>
    <name evidence="4" type="ORF">SCODWIG_03607</name>
</gene>
<dbReference type="AlphaFoldDB" id="A0A376BB36"/>
<accession>A0A376BB36</accession>
<evidence type="ECO:0000256" key="1">
    <source>
        <dbReference type="ARBA" id="ARBA00004123"/>
    </source>
</evidence>
<evidence type="ECO:0000313" key="4">
    <source>
        <dbReference type="EMBL" id="SSD61846.1"/>
    </source>
</evidence>
<dbReference type="GO" id="GO:0044778">
    <property type="term" value="P:meiotic DNA integrity checkpoint signaling"/>
    <property type="evidence" value="ECO:0007669"/>
    <property type="project" value="TreeGrafter"/>
</dbReference>
<evidence type="ECO:0000256" key="3">
    <source>
        <dbReference type="SAM" id="MobiDB-lite"/>
    </source>
</evidence>
<protein>
    <recommendedName>
        <fullName evidence="6">Checkpoint protein</fullName>
    </recommendedName>
</protein>
<feature type="region of interest" description="Disordered" evidence="3">
    <location>
        <begin position="377"/>
        <end position="402"/>
    </location>
</feature>
<keyword evidence="2" id="KW-0539">Nucleus</keyword>
<dbReference type="GO" id="GO:0006289">
    <property type="term" value="P:nucleotide-excision repair"/>
    <property type="evidence" value="ECO:0007669"/>
    <property type="project" value="TreeGrafter"/>
</dbReference>
<dbReference type="Pfam" id="PF04005">
    <property type="entry name" value="Hus1"/>
    <property type="match status" value="1"/>
</dbReference>